<comment type="caution">
    <text evidence="2">The sequence shown here is derived from an EMBL/GenBank/DDBJ whole genome shotgun (WGS) entry which is preliminary data.</text>
</comment>
<organism evidence="2 3">
    <name type="scientific">Burkholderia multivorans</name>
    <dbReference type="NCBI Taxonomy" id="87883"/>
    <lineage>
        <taxon>Bacteria</taxon>
        <taxon>Pseudomonadati</taxon>
        <taxon>Pseudomonadota</taxon>
        <taxon>Betaproteobacteria</taxon>
        <taxon>Burkholderiales</taxon>
        <taxon>Burkholderiaceae</taxon>
        <taxon>Burkholderia</taxon>
        <taxon>Burkholderia cepacia complex</taxon>
    </lineage>
</organism>
<protein>
    <submittedName>
        <fullName evidence="2">Uncharacterized protein</fullName>
    </submittedName>
</protein>
<proteinExistence type="predicted"/>
<reference evidence="1" key="2">
    <citation type="submission" date="2021-06" db="EMBL/GenBank/DDBJ databases">
        <title>A collection of bacterial strains from the Burkholderia cepacia Research Laboratory and Repository.</title>
        <authorList>
            <person name="Lipuma J."/>
            <person name="Spilker T."/>
        </authorList>
    </citation>
    <scope>NUCLEOTIDE SEQUENCE</scope>
    <source>
        <strain evidence="1">AU37435</strain>
    </source>
</reference>
<accession>A0A8E2S0D0</accession>
<reference evidence="2 3" key="1">
    <citation type="submission" date="2018-03" db="EMBL/GenBank/DDBJ databases">
        <authorList>
            <person name="Nguyen K."/>
            <person name="Fouts D."/>
            <person name="Sutton G."/>
        </authorList>
    </citation>
    <scope>NUCLEOTIDE SEQUENCE [LARGE SCALE GENOMIC DNA]</scope>
    <source>
        <strain evidence="2 3">AU17135</strain>
    </source>
</reference>
<evidence type="ECO:0000313" key="2">
    <source>
        <dbReference type="EMBL" id="PRF26121.1"/>
    </source>
</evidence>
<dbReference type="EMBL" id="PVFZ01000017">
    <property type="protein sequence ID" value="PRF26121.1"/>
    <property type="molecule type" value="Genomic_DNA"/>
</dbReference>
<evidence type="ECO:0000313" key="1">
    <source>
        <dbReference type="EMBL" id="MBU9358032.1"/>
    </source>
</evidence>
<name>A0A8E2S0D0_9BURK</name>
<dbReference type="Proteomes" id="UP000237686">
    <property type="component" value="Unassembled WGS sequence"/>
</dbReference>
<evidence type="ECO:0000313" key="3">
    <source>
        <dbReference type="Proteomes" id="UP000237686"/>
    </source>
</evidence>
<gene>
    <name evidence="2" type="ORF">C6P98_07210</name>
    <name evidence="1" type="ORF">KTE52_16980</name>
</gene>
<dbReference type="AlphaFoldDB" id="A0A8E2S0D0"/>
<dbReference type="EMBL" id="JAHPMX010000007">
    <property type="protein sequence ID" value="MBU9358032.1"/>
    <property type="molecule type" value="Genomic_DNA"/>
</dbReference>
<sequence>MDLYDDMRQTRINAARAANDEDAEVWRWFSSLLEERRIRWCVSGETWFVSVDHRHVATERSFDSAIRVAKDNVDLPVTQRSGRRTA</sequence>
<dbReference type="RefSeq" id="WP_006399042.1">
    <property type="nucleotide sequence ID" value="NZ_CADETI010000006.1"/>
</dbReference>
<dbReference type="Proteomes" id="UP001196915">
    <property type="component" value="Unassembled WGS sequence"/>
</dbReference>